<dbReference type="HOGENOM" id="CLU_2717479_0_0_12"/>
<proteinExistence type="predicted"/>
<dbReference type="KEGG" id="lic:LIC_10614"/>
<sequence length="72" mass="8728">MFYFFRKIQSVADGPKTVSIRVEGIFFISRYYEKGRFFPRKYYDSKKCDSNFRTFVKTSKKQNDPFSSKNIR</sequence>
<dbReference type="AlphaFoldDB" id="Q72UP3"/>
<dbReference type="Proteomes" id="UP000007037">
    <property type="component" value="Chromosome I"/>
</dbReference>
<organism evidence="1 2">
    <name type="scientific">Leptospira interrogans serogroup Icterohaemorrhagiae serovar copenhageni (strain Fiocruz L1-130)</name>
    <dbReference type="NCBI Taxonomy" id="267671"/>
    <lineage>
        <taxon>Bacteria</taxon>
        <taxon>Pseudomonadati</taxon>
        <taxon>Spirochaetota</taxon>
        <taxon>Spirochaetia</taxon>
        <taxon>Leptospirales</taxon>
        <taxon>Leptospiraceae</taxon>
        <taxon>Leptospira</taxon>
    </lineage>
</organism>
<reference evidence="1 2" key="1">
    <citation type="journal article" date="2004" name="J. Bacteriol.">
        <title>Comparative genomics of two Leptospira interrogans serovars reveals novel insights into physiology and pathogenesis.</title>
        <authorList>
            <person name="Nascimento A.L."/>
            <person name="Ko A.I."/>
            <person name="Martins E.A."/>
            <person name="Monteiro-Vitorello C.B."/>
            <person name="Ho P.L."/>
            <person name="Haake D.A."/>
            <person name="Verjovski-Almeida S."/>
            <person name="Hartskeerl R.A."/>
            <person name="Marques M.V."/>
            <person name="Oliveira M.C."/>
            <person name="Menck C.F."/>
            <person name="Leite L.C."/>
            <person name="Carrer H."/>
            <person name="Coutinho L.L."/>
            <person name="Degrave W.M."/>
            <person name="Dellagostin O.A."/>
            <person name="El-Dorry H."/>
            <person name="Ferro E.S."/>
            <person name="Ferro M.I."/>
            <person name="Furlan L.R."/>
            <person name="Gamberini M."/>
            <person name="Giglioti E.A."/>
            <person name="Goes-Neto A."/>
            <person name="Goldman G.H."/>
            <person name="Goldman M.H."/>
            <person name="Harakava R."/>
            <person name="Jeronimo S.M."/>
            <person name="Junqueira-De-Azevedo I.L."/>
            <person name="Kimura E.T."/>
            <person name="Kuramae E.E."/>
            <person name="Lemos E.G."/>
            <person name="Lemos M.V."/>
            <person name="Marino C.L."/>
            <person name="Nunes L.R."/>
            <person name="De Oliveira R.C."/>
            <person name="Pereira G.G."/>
            <person name="Reis M.S."/>
            <person name="Schriefer A."/>
            <person name="Siqueira W.J."/>
            <person name="Sommer P."/>
            <person name="Tsai S.M."/>
            <person name="Simpson A.J."/>
            <person name="Ferro J.A."/>
            <person name="Camargo L.E."/>
            <person name="Kitajima J.P."/>
            <person name="Setubal J.C."/>
            <person name="Van Sluys M.A."/>
        </authorList>
    </citation>
    <scope>NUCLEOTIDE SEQUENCE [LARGE SCALE GENOMIC DNA]</scope>
    <source>
        <strain evidence="1 2">Fiocruz L1-130</strain>
    </source>
</reference>
<protein>
    <submittedName>
        <fullName evidence="1">Uncharacterized protein</fullName>
    </submittedName>
</protein>
<evidence type="ECO:0000313" key="2">
    <source>
        <dbReference type="Proteomes" id="UP000007037"/>
    </source>
</evidence>
<dbReference type="EMBL" id="AE016823">
    <property type="protein sequence ID" value="AAS69235.1"/>
    <property type="molecule type" value="Genomic_DNA"/>
</dbReference>
<name>Q72UP3_LEPIC</name>
<evidence type="ECO:0000313" key="1">
    <source>
        <dbReference type="EMBL" id="AAS69235.1"/>
    </source>
</evidence>
<accession>Q72UP3</accession>
<gene>
    <name evidence="1" type="ordered locus">LIC_10614</name>
</gene>